<dbReference type="PANTHER" id="PTHR43612:SF3">
    <property type="entry name" value="TRIFUNCTIONAL ENZYME SUBUNIT ALPHA, MITOCHONDRIAL"/>
    <property type="match status" value="1"/>
</dbReference>
<protein>
    <submittedName>
        <fullName evidence="1">3-hydroxyacyl-CoA dehydrogenase</fullName>
    </submittedName>
</protein>
<dbReference type="InterPro" id="IPR029045">
    <property type="entry name" value="ClpP/crotonase-like_dom_sf"/>
</dbReference>
<sequence length="91" mass="9892">MLPGFDGLRFSHWQADLREDGVVVLSLDRQGAPVNAFSQEVLLELGAVVERLALDPPKGVVLRSGKPNGFIAGADLKEFQEFDRKGTVNDA</sequence>
<dbReference type="GO" id="GO:0016509">
    <property type="term" value="F:long-chain (3S)-3-hydroxyacyl-CoA dehydrogenase (NAD+) activity"/>
    <property type="evidence" value="ECO:0007669"/>
    <property type="project" value="TreeGrafter"/>
</dbReference>
<evidence type="ECO:0000313" key="2">
    <source>
        <dbReference type="Proteomes" id="UP000471082"/>
    </source>
</evidence>
<organism evidence="1 2">
    <name type="scientific">Xanthomonas perforans</name>
    <dbReference type="NCBI Taxonomy" id="442694"/>
    <lineage>
        <taxon>Bacteria</taxon>
        <taxon>Pseudomonadati</taxon>
        <taxon>Pseudomonadota</taxon>
        <taxon>Gammaproteobacteria</taxon>
        <taxon>Lysobacterales</taxon>
        <taxon>Lysobacteraceae</taxon>
        <taxon>Xanthomonas</taxon>
    </lineage>
</organism>
<dbReference type="GO" id="GO:0004300">
    <property type="term" value="F:enoyl-CoA hydratase activity"/>
    <property type="evidence" value="ECO:0007669"/>
    <property type="project" value="TreeGrafter"/>
</dbReference>
<dbReference type="Proteomes" id="UP000471082">
    <property type="component" value="Unassembled WGS sequence"/>
</dbReference>
<dbReference type="AlphaFoldDB" id="A0A7X5S9V6"/>
<name>A0A7X5S9V6_XANPE</name>
<gene>
    <name evidence="1" type="ORF">G3W61_20455</name>
</gene>
<dbReference type="Pfam" id="PF00378">
    <property type="entry name" value="ECH_1"/>
    <property type="match status" value="1"/>
</dbReference>
<dbReference type="Gene3D" id="3.90.226.10">
    <property type="entry name" value="2-enoyl-CoA Hydratase, Chain A, domain 1"/>
    <property type="match status" value="1"/>
</dbReference>
<dbReference type="SUPFAM" id="SSF52096">
    <property type="entry name" value="ClpP/crotonase"/>
    <property type="match status" value="1"/>
</dbReference>
<reference evidence="1 2" key="1">
    <citation type="submission" date="2019-11" db="EMBL/GenBank/DDBJ databases">
        <title>Genome-resolved metagenomics to study the prevalence of co-infection and intraspecific heterogeneity among plant pathogen metapopulations.</title>
        <authorList>
            <person name="Newberry E."/>
            <person name="Bhandari R."/>
            <person name="Kemble J."/>
            <person name="Sikora E."/>
            <person name="Potnis N."/>
        </authorList>
    </citation>
    <scope>NUCLEOTIDE SEQUENCE [LARGE SCALE GENOMIC DNA]</scope>
    <source>
        <strain evidence="1">Xp_Tom_Tuscaloosa_18b</strain>
    </source>
</reference>
<dbReference type="EMBL" id="JAAGYU010000154">
    <property type="protein sequence ID" value="NEL78588.1"/>
    <property type="molecule type" value="Genomic_DNA"/>
</dbReference>
<dbReference type="PANTHER" id="PTHR43612">
    <property type="entry name" value="TRIFUNCTIONAL ENZYME SUBUNIT ALPHA"/>
    <property type="match status" value="1"/>
</dbReference>
<dbReference type="InterPro" id="IPR050136">
    <property type="entry name" value="FA_oxidation_alpha_subunit"/>
</dbReference>
<accession>A0A7X5S9V6</accession>
<dbReference type="GO" id="GO:0006635">
    <property type="term" value="P:fatty acid beta-oxidation"/>
    <property type="evidence" value="ECO:0007669"/>
    <property type="project" value="TreeGrafter"/>
</dbReference>
<dbReference type="InterPro" id="IPR001753">
    <property type="entry name" value="Enoyl-CoA_hydra/iso"/>
</dbReference>
<proteinExistence type="predicted"/>
<feature type="non-terminal residue" evidence="1">
    <location>
        <position position="91"/>
    </location>
</feature>
<evidence type="ECO:0000313" key="1">
    <source>
        <dbReference type="EMBL" id="NEL78588.1"/>
    </source>
</evidence>
<comment type="caution">
    <text evidence="1">The sequence shown here is derived from an EMBL/GenBank/DDBJ whole genome shotgun (WGS) entry which is preliminary data.</text>
</comment>